<evidence type="ECO:0000313" key="1">
    <source>
        <dbReference type="EMBL" id="RDL38974.1"/>
    </source>
</evidence>
<evidence type="ECO:0000313" key="2">
    <source>
        <dbReference type="Proteomes" id="UP000254866"/>
    </source>
</evidence>
<dbReference type="GO" id="GO:0005737">
    <property type="term" value="C:cytoplasm"/>
    <property type="evidence" value="ECO:0007669"/>
    <property type="project" value="TreeGrafter"/>
</dbReference>
<reference evidence="1 2" key="1">
    <citation type="journal article" date="2018" name="IMA Fungus">
        <title>IMA Genome-F 9: Draft genome sequence of Annulohypoxylon stygium, Aspergillus mulundensis, Berkeleyomyces basicola (syn. Thielaviopsis basicola), Ceratocystis smalleyi, two Cercospora beticola strains, Coleophoma cylindrospora, Fusarium fracticaudum, Phialophora cf. hyalina, and Morchella septimelata.</title>
        <authorList>
            <person name="Wingfield B.D."/>
            <person name="Bills G.F."/>
            <person name="Dong Y."/>
            <person name="Huang W."/>
            <person name="Nel W.J."/>
            <person name="Swalarsk-Parry B.S."/>
            <person name="Vaghefi N."/>
            <person name="Wilken P.M."/>
            <person name="An Z."/>
            <person name="de Beer Z.W."/>
            <person name="De Vos L."/>
            <person name="Chen L."/>
            <person name="Duong T.A."/>
            <person name="Gao Y."/>
            <person name="Hammerbacher A."/>
            <person name="Kikkert J.R."/>
            <person name="Li Y."/>
            <person name="Li H."/>
            <person name="Li K."/>
            <person name="Li Q."/>
            <person name="Liu X."/>
            <person name="Ma X."/>
            <person name="Naidoo K."/>
            <person name="Pethybridge S.J."/>
            <person name="Sun J."/>
            <person name="Steenkamp E.T."/>
            <person name="van der Nest M.A."/>
            <person name="van Wyk S."/>
            <person name="Wingfield M.J."/>
            <person name="Xiong C."/>
            <person name="Yue Q."/>
            <person name="Zhang X."/>
        </authorList>
    </citation>
    <scope>NUCLEOTIDE SEQUENCE [LARGE SCALE GENOMIC DNA]</scope>
    <source>
        <strain evidence="1 2">BP 5553</strain>
    </source>
</reference>
<dbReference type="EMBL" id="NPIC01000002">
    <property type="protein sequence ID" value="RDL38974.1"/>
    <property type="molecule type" value="Genomic_DNA"/>
</dbReference>
<dbReference type="GO" id="GO:0008757">
    <property type="term" value="F:S-adenosylmethionine-dependent methyltransferase activity"/>
    <property type="evidence" value="ECO:0007669"/>
    <property type="project" value="UniProtKB-ARBA"/>
</dbReference>
<sequence length="343" mass="37901">MEKQLPSGAGQSLDRFCRQYLQVQTDLDYPAAQYLRDDAFQQALCARLANEGAIAVQHPPPRRYQARVLKELVKRIEQSIQNWEDEGVSDDLVNYLASLLASSLPSEATSAQQKAHVTYTLSYLSNFAESTPTITLLESQSIIAGSGTTGLRTWDAALHLGNYLCNTKGLVEGKSILELGAGTGWLSILCAKHLHASYVLATDGSEDVVESLETNIYLNGLRETAISARDLKWGQALVGAEQAEWNRGRKIDLVLGADLAYYESGIPALVATIMDLSELFPDVKIIISAIVRNPKTFESFVEKCRNNGYIIEELGFEIMEPALQQGPFYSDQVPIKLCHIMKR</sequence>
<dbReference type="Gene3D" id="3.40.50.150">
    <property type="entry name" value="Vaccinia Virus protein VP39"/>
    <property type="match status" value="1"/>
</dbReference>
<name>A0A370TTY7_9HELO</name>
<dbReference type="SUPFAM" id="SSF53335">
    <property type="entry name" value="S-adenosyl-L-methionine-dependent methyltransferases"/>
    <property type="match status" value="1"/>
</dbReference>
<organism evidence="1 2">
    <name type="scientific">Venustampulla echinocandica</name>
    <dbReference type="NCBI Taxonomy" id="2656787"/>
    <lineage>
        <taxon>Eukaryota</taxon>
        <taxon>Fungi</taxon>
        <taxon>Dikarya</taxon>
        <taxon>Ascomycota</taxon>
        <taxon>Pezizomycotina</taxon>
        <taxon>Leotiomycetes</taxon>
        <taxon>Helotiales</taxon>
        <taxon>Pleuroascaceae</taxon>
        <taxon>Venustampulla</taxon>
    </lineage>
</organism>
<keyword evidence="2" id="KW-1185">Reference proteome</keyword>
<dbReference type="InterPro" id="IPR029063">
    <property type="entry name" value="SAM-dependent_MTases_sf"/>
</dbReference>
<dbReference type="OrthoDB" id="194386at2759"/>
<dbReference type="Proteomes" id="UP000254866">
    <property type="component" value="Unassembled WGS sequence"/>
</dbReference>
<protein>
    <recommendedName>
        <fullName evidence="3">S-adenosyl-L-methionine-dependent methyltransferase</fullName>
    </recommendedName>
</protein>
<dbReference type="RefSeq" id="XP_031871630.1">
    <property type="nucleotide sequence ID" value="XM_032011937.1"/>
</dbReference>
<dbReference type="Pfam" id="PF10294">
    <property type="entry name" value="Methyltransf_16"/>
    <property type="match status" value="1"/>
</dbReference>
<comment type="caution">
    <text evidence="1">The sequence shown here is derived from an EMBL/GenBank/DDBJ whole genome shotgun (WGS) entry which is preliminary data.</text>
</comment>
<dbReference type="CDD" id="cd02440">
    <property type="entry name" value="AdoMet_MTases"/>
    <property type="match status" value="1"/>
</dbReference>
<dbReference type="STRING" id="2656787.A0A370TTY7"/>
<gene>
    <name evidence="1" type="ORF">BP5553_03314</name>
</gene>
<proteinExistence type="predicted"/>
<dbReference type="InterPro" id="IPR019410">
    <property type="entry name" value="Methyltransf_16"/>
</dbReference>
<evidence type="ECO:0008006" key="3">
    <source>
        <dbReference type="Google" id="ProtNLM"/>
    </source>
</evidence>
<dbReference type="GeneID" id="43596163"/>
<dbReference type="PANTHER" id="PTHR14614">
    <property type="entry name" value="HEPATOCELLULAR CARCINOMA-ASSOCIATED ANTIGEN"/>
    <property type="match status" value="1"/>
</dbReference>
<dbReference type="AlphaFoldDB" id="A0A370TTY7"/>
<dbReference type="PANTHER" id="PTHR14614:SF130">
    <property type="entry name" value="PROTEIN-LYSINE N-METHYLTRANSFERASE EEF2KMT"/>
    <property type="match status" value="1"/>
</dbReference>
<accession>A0A370TTY7</accession>